<accession>A0A0K0DAE5</accession>
<keyword evidence="1" id="KW-1185">Reference proteome</keyword>
<sequence>MTSSVTKAKKGYKPVWSTLEVAYDFYSQSRSTCSNQSARTQSTFPQTRNIKQNDAPLRCTCPHPPGNRATVQSAQAIPHPSFLSHSFTGHHTACHHPNPPKLARTSAIFTPSQTSASCPSDYCNPQFARAQMIHSDQNDKNIDGRIRRICNVLLALNNYLRAHLKHSGELFVVFPIVFVHDAQLQVAKELNIYIQNSTVVKEDQ</sequence>
<dbReference type="Proteomes" id="UP000035642">
    <property type="component" value="Unassembled WGS sequence"/>
</dbReference>
<dbReference type="AlphaFoldDB" id="A0A0K0DAE5"/>
<evidence type="ECO:0000313" key="2">
    <source>
        <dbReference type="WBParaSite" id="ACAC_0000723301-mRNA-1"/>
    </source>
</evidence>
<reference evidence="1" key="1">
    <citation type="submission" date="2012-09" db="EMBL/GenBank/DDBJ databases">
        <authorList>
            <person name="Martin A.A."/>
        </authorList>
    </citation>
    <scope>NUCLEOTIDE SEQUENCE</scope>
</reference>
<name>A0A0K0DAE5_ANGCA</name>
<evidence type="ECO:0000313" key="1">
    <source>
        <dbReference type="Proteomes" id="UP000035642"/>
    </source>
</evidence>
<dbReference type="WBParaSite" id="ACAC_0000723301-mRNA-1">
    <property type="protein sequence ID" value="ACAC_0000723301-mRNA-1"/>
    <property type="gene ID" value="ACAC_0000723301"/>
</dbReference>
<proteinExistence type="predicted"/>
<protein>
    <submittedName>
        <fullName evidence="2">NR LBD domain-containing protein</fullName>
    </submittedName>
</protein>
<organism evidence="1 2">
    <name type="scientific">Angiostrongylus cantonensis</name>
    <name type="common">Rat lungworm</name>
    <dbReference type="NCBI Taxonomy" id="6313"/>
    <lineage>
        <taxon>Eukaryota</taxon>
        <taxon>Metazoa</taxon>
        <taxon>Ecdysozoa</taxon>
        <taxon>Nematoda</taxon>
        <taxon>Chromadorea</taxon>
        <taxon>Rhabditida</taxon>
        <taxon>Rhabditina</taxon>
        <taxon>Rhabditomorpha</taxon>
        <taxon>Strongyloidea</taxon>
        <taxon>Metastrongylidae</taxon>
        <taxon>Angiostrongylus</taxon>
    </lineage>
</organism>
<reference evidence="2" key="2">
    <citation type="submission" date="2017-02" db="UniProtKB">
        <authorList>
            <consortium name="WormBaseParasite"/>
        </authorList>
    </citation>
    <scope>IDENTIFICATION</scope>
</reference>